<dbReference type="AlphaFoldDB" id="A0A6J5FJP0"/>
<reference evidence="2 3" key="1">
    <citation type="submission" date="2020-04" db="EMBL/GenBank/DDBJ databases">
        <authorList>
            <person name="De Canck E."/>
        </authorList>
    </citation>
    <scope>NUCLEOTIDE SEQUENCE [LARGE SCALE GENOMIC DNA]</scope>
    <source>
        <strain evidence="2 3">LMG 28688</strain>
    </source>
</reference>
<dbReference type="InterPro" id="IPR019289">
    <property type="entry name" value="Phage_tail_E/E"/>
</dbReference>
<accession>A0A6J5FJP0</accession>
<feature type="compositionally biased region" description="Polar residues" evidence="1">
    <location>
        <begin position="86"/>
        <end position="97"/>
    </location>
</feature>
<feature type="region of interest" description="Disordered" evidence="1">
    <location>
        <begin position="76"/>
        <end position="97"/>
    </location>
</feature>
<evidence type="ECO:0000313" key="2">
    <source>
        <dbReference type="EMBL" id="CAB3779404.1"/>
    </source>
</evidence>
<dbReference type="Pfam" id="PF10109">
    <property type="entry name" value="Phage_TAC_7"/>
    <property type="match status" value="1"/>
</dbReference>
<sequence length="97" mass="10478">MEDEKIIVLKKPITIGDLEYPTLTLREPTAGELERATKGGKTGLTMMIDLIAMIAGVPRVVIEKLPSRQLTEANKFIEGFTDDGSEATSTPESGETA</sequence>
<gene>
    <name evidence="2" type="ORF">LMG28688_00831</name>
</gene>
<keyword evidence="3" id="KW-1185">Reference proteome</keyword>
<evidence type="ECO:0000313" key="3">
    <source>
        <dbReference type="Proteomes" id="UP000494119"/>
    </source>
</evidence>
<dbReference type="EMBL" id="CADIKL010000003">
    <property type="protein sequence ID" value="CAB3779404.1"/>
    <property type="molecule type" value="Genomic_DNA"/>
</dbReference>
<protein>
    <recommendedName>
        <fullName evidence="4">Phage tail protein E</fullName>
    </recommendedName>
</protein>
<evidence type="ECO:0008006" key="4">
    <source>
        <dbReference type="Google" id="ProtNLM"/>
    </source>
</evidence>
<organism evidence="2 3">
    <name type="scientific">Paraburkholderia caffeinitolerans</name>
    <dbReference type="NCBI Taxonomy" id="1723730"/>
    <lineage>
        <taxon>Bacteria</taxon>
        <taxon>Pseudomonadati</taxon>
        <taxon>Pseudomonadota</taxon>
        <taxon>Betaproteobacteria</taxon>
        <taxon>Burkholderiales</taxon>
        <taxon>Burkholderiaceae</taxon>
        <taxon>Paraburkholderia</taxon>
    </lineage>
</organism>
<evidence type="ECO:0000256" key="1">
    <source>
        <dbReference type="SAM" id="MobiDB-lite"/>
    </source>
</evidence>
<proteinExistence type="predicted"/>
<dbReference type="RefSeq" id="WP_175194313.1">
    <property type="nucleotide sequence ID" value="NZ_CADIKL010000003.1"/>
</dbReference>
<dbReference type="Proteomes" id="UP000494119">
    <property type="component" value="Unassembled WGS sequence"/>
</dbReference>
<name>A0A6J5FJP0_9BURK</name>